<evidence type="ECO:0000313" key="2">
    <source>
        <dbReference type="EMBL" id="TYG69393.1"/>
    </source>
</evidence>
<name>A0A5D2CMG4_GOSDA</name>
<evidence type="ECO:0000256" key="1">
    <source>
        <dbReference type="SAM" id="Phobius"/>
    </source>
</evidence>
<proteinExistence type="predicted"/>
<keyword evidence="3" id="KW-1185">Reference proteome</keyword>
<feature type="transmembrane region" description="Helical" evidence="1">
    <location>
        <begin position="89"/>
        <end position="109"/>
    </location>
</feature>
<feature type="transmembrane region" description="Helical" evidence="1">
    <location>
        <begin position="158"/>
        <end position="177"/>
    </location>
</feature>
<gene>
    <name evidence="2" type="ORF">ES288_D05G226700v1</name>
</gene>
<reference evidence="2 3" key="1">
    <citation type="submission" date="2019-06" db="EMBL/GenBank/DDBJ databases">
        <title>WGS assembly of Gossypium darwinii.</title>
        <authorList>
            <person name="Chen Z.J."/>
            <person name="Sreedasyam A."/>
            <person name="Ando A."/>
            <person name="Song Q."/>
            <person name="De L."/>
            <person name="Hulse-Kemp A."/>
            <person name="Ding M."/>
            <person name="Ye W."/>
            <person name="Kirkbride R."/>
            <person name="Jenkins J."/>
            <person name="Plott C."/>
            <person name="Lovell J."/>
            <person name="Lin Y.-M."/>
            <person name="Vaughn R."/>
            <person name="Liu B."/>
            <person name="Li W."/>
            <person name="Simpson S."/>
            <person name="Scheffler B."/>
            <person name="Saski C."/>
            <person name="Grover C."/>
            <person name="Hu G."/>
            <person name="Conover J."/>
            <person name="Carlson J."/>
            <person name="Shu S."/>
            <person name="Boston L."/>
            <person name="Williams M."/>
            <person name="Peterson D."/>
            <person name="Mcgee K."/>
            <person name="Jones D."/>
            <person name="Wendel J."/>
            <person name="Stelly D."/>
            <person name="Grimwood J."/>
            <person name="Schmutz J."/>
        </authorList>
    </citation>
    <scope>NUCLEOTIDE SEQUENCE [LARGE SCALE GENOMIC DNA]</scope>
    <source>
        <strain evidence="2">1808015.09</strain>
    </source>
</reference>
<dbReference type="EMBL" id="CM017705">
    <property type="protein sequence ID" value="TYG69393.1"/>
    <property type="molecule type" value="Genomic_DNA"/>
</dbReference>
<keyword evidence="1" id="KW-0472">Membrane</keyword>
<keyword evidence="1" id="KW-0812">Transmembrane</keyword>
<sequence length="273" mass="31125">MLLPRRDFFLLRIMDNGYKVMASLVILVLLTGHTFKIEIFIRCKLGIFTLTKLVTELGLLVNQMVLSLGLLVAHLVFMVHMLDMICRVMWGMIWASAVLSVLGLLLWYTGRVMQASFLGIIVGSTLGRMHVNLLGLLVDRIMGRIVGRSMLSENLDSIHLGLMLIMLILKALCKIMLLELRDRLNHEHMYLILIPHTMLGYLESLIFMHLIFRMPHRNTYTMVTRSNVGIFKPKALSVNIVNFGPRSVEEALAHTEWKFTVQAEFDALMANST</sequence>
<accession>A0A5D2CMG4</accession>
<dbReference type="AlphaFoldDB" id="A0A5D2CMG4"/>
<feature type="transmembrane region" description="Helical" evidence="1">
    <location>
        <begin position="61"/>
        <end position="82"/>
    </location>
</feature>
<organism evidence="2 3">
    <name type="scientific">Gossypium darwinii</name>
    <name type="common">Darwin's cotton</name>
    <name type="synonym">Gossypium barbadense var. darwinii</name>
    <dbReference type="NCBI Taxonomy" id="34276"/>
    <lineage>
        <taxon>Eukaryota</taxon>
        <taxon>Viridiplantae</taxon>
        <taxon>Streptophyta</taxon>
        <taxon>Embryophyta</taxon>
        <taxon>Tracheophyta</taxon>
        <taxon>Spermatophyta</taxon>
        <taxon>Magnoliopsida</taxon>
        <taxon>eudicotyledons</taxon>
        <taxon>Gunneridae</taxon>
        <taxon>Pentapetalae</taxon>
        <taxon>rosids</taxon>
        <taxon>malvids</taxon>
        <taxon>Malvales</taxon>
        <taxon>Malvaceae</taxon>
        <taxon>Malvoideae</taxon>
        <taxon>Gossypium</taxon>
    </lineage>
</organism>
<feature type="transmembrane region" description="Helical" evidence="1">
    <location>
        <begin position="189"/>
        <end position="212"/>
    </location>
</feature>
<dbReference type="Proteomes" id="UP000323506">
    <property type="component" value="Chromosome D05"/>
</dbReference>
<keyword evidence="1" id="KW-1133">Transmembrane helix</keyword>
<feature type="transmembrane region" description="Helical" evidence="1">
    <location>
        <begin position="115"/>
        <end position="138"/>
    </location>
</feature>
<feature type="transmembrane region" description="Helical" evidence="1">
    <location>
        <begin position="20"/>
        <end position="41"/>
    </location>
</feature>
<evidence type="ECO:0000313" key="3">
    <source>
        <dbReference type="Proteomes" id="UP000323506"/>
    </source>
</evidence>
<protein>
    <submittedName>
        <fullName evidence="2">Uncharacterized protein</fullName>
    </submittedName>
</protein>